<dbReference type="Gene3D" id="3.30.565.10">
    <property type="entry name" value="Histidine kinase-like ATPase, C-terminal domain"/>
    <property type="match status" value="1"/>
</dbReference>
<evidence type="ECO:0000256" key="9">
    <source>
        <dbReference type="ARBA" id="ARBA00022840"/>
    </source>
</evidence>
<dbReference type="SUPFAM" id="SSF55874">
    <property type="entry name" value="ATPase domain of HSP90 chaperone/DNA topoisomerase II/histidine kinase"/>
    <property type="match status" value="1"/>
</dbReference>
<keyword evidence="13" id="KW-1185">Reference proteome</keyword>
<dbReference type="GO" id="GO:0016301">
    <property type="term" value="F:kinase activity"/>
    <property type="evidence" value="ECO:0007669"/>
    <property type="project" value="UniProtKB-KW"/>
</dbReference>
<feature type="transmembrane region" description="Helical" evidence="10">
    <location>
        <begin position="87"/>
        <end position="109"/>
    </location>
</feature>
<dbReference type="InterPro" id="IPR003594">
    <property type="entry name" value="HATPase_dom"/>
</dbReference>
<keyword evidence="8 12" id="KW-0418">Kinase</keyword>
<feature type="domain" description="Histidine kinase" evidence="11">
    <location>
        <begin position="221"/>
        <end position="421"/>
    </location>
</feature>
<dbReference type="InterPro" id="IPR003661">
    <property type="entry name" value="HisK_dim/P_dom"/>
</dbReference>
<dbReference type="SMART" id="SM00388">
    <property type="entry name" value="HisKA"/>
    <property type="match status" value="1"/>
</dbReference>
<accession>A0ABY2UH77</accession>
<evidence type="ECO:0000256" key="7">
    <source>
        <dbReference type="ARBA" id="ARBA00022741"/>
    </source>
</evidence>
<evidence type="ECO:0000259" key="11">
    <source>
        <dbReference type="PROSITE" id="PS50109"/>
    </source>
</evidence>
<name>A0ABY2UH77_9GAMM</name>
<gene>
    <name evidence="12" type="ORF">FDY93_09670</name>
</gene>
<dbReference type="InterPro" id="IPR004358">
    <property type="entry name" value="Sig_transdc_His_kin-like_C"/>
</dbReference>
<evidence type="ECO:0000313" key="13">
    <source>
        <dbReference type="Proteomes" id="UP000306791"/>
    </source>
</evidence>
<evidence type="ECO:0000256" key="3">
    <source>
        <dbReference type="ARBA" id="ARBA00012438"/>
    </source>
</evidence>
<dbReference type="SUPFAM" id="SSF47384">
    <property type="entry name" value="Homodimeric domain of signal transducing histidine kinase"/>
    <property type="match status" value="1"/>
</dbReference>
<dbReference type="Pfam" id="PF02518">
    <property type="entry name" value="HATPase_c"/>
    <property type="match status" value="1"/>
</dbReference>
<comment type="subcellular location">
    <subcellularLocation>
        <location evidence="2">Cell membrane</location>
        <topology evidence="2">Multi-pass membrane protein</topology>
    </subcellularLocation>
</comment>
<dbReference type="PROSITE" id="PS50109">
    <property type="entry name" value="HIS_KIN"/>
    <property type="match status" value="1"/>
</dbReference>
<reference evidence="12 13" key="1">
    <citation type="submission" date="2019-05" db="EMBL/GenBank/DDBJ databases">
        <title>Microbulbifer harenosus sp. nov., an alginate-degrading bacterium isolated from coastal sand.</title>
        <authorList>
            <person name="Huang H."/>
            <person name="Mo K."/>
            <person name="Bao S."/>
        </authorList>
    </citation>
    <scope>NUCLEOTIDE SEQUENCE [LARGE SCALE GENOMIC DNA]</scope>
    <source>
        <strain evidence="12 13">HB161719</strain>
    </source>
</reference>
<evidence type="ECO:0000256" key="10">
    <source>
        <dbReference type="SAM" id="Phobius"/>
    </source>
</evidence>
<dbReference type="InterPro" id="IPR036097">
    <property type="entry name" value="HisK_dim/P_sf"/>
</dbReference>
<evidence type="ECO:0000256" key="6">
    <source>
        <dbReference type="ARBA" id="ARBA00022679"/>
    </source>
</evidence>
<keyword evidence="4" id="KW-1003">Cell membrane</keyword>
<keyword evidence="10" id="KW-1133">Transmembrane helix</keyword>
<proteinExistence type="predicted"/>
<evidence type="ECO:0000256" key="4">
    <source>
        <dbReference type="ARBA" id="ARBA00022475"/>
    </source>
</evidence>
<dbReference type="SMART" id="SM00387">
    <property type="entry name" value="HATPase_c"/>
    <property type="match status" value="1"/>
</dbReference>
<evidence type="ECO:0000256" key="5">
    <source>
        <dbReference type="ARBA" id="ARBA00022553"/>
    </source>
</evidence>
<feature type="transmembrane region" description="Helical" evidence="10">
    <location>
        <begin position="49"/>
        <end position="67"/>
    </location>
</feature>
<dbReference type="CDD" id="cd00082">
    <property type="entry name" value="HisKA"/>
    <property type="match status" value="1"/>
</dbReference>
<dbReference type="InterPro" id="IPR050980">
    <property type="entry name" value="2C_sensor_his_kinase"/>
</dbReference>
<evidence type="ECO:0000256" key="2">
    <source>
        <dbReference type="ARBA" id="ARBA00004651"/>
    </source>
</evidence>
<comment type="catalytic activity">
    <reaction evidence="1">
        <text>ATP + protein L-histidine = ADP + protein N-phospho-L-histidine.</text>
        <dbReference type="EC" id="2.7.13.3"/>
    </reaction>
</comment>
<keyword evidence="6" id="KW-0808">Transferase</keyword>
<feature type="transmembrane region" description="Helical" evidence="10">
    <location>
        <begin position="24"/>
        <end position="42"/>
    </location>
</feature>
<keyword evidence="9" id="KW-0067">ATP-binding</keyword>
<keyword evidence="10" id="KW-0812">Transmembrane</keyword>
<evidence type="ECO:0000313" key="12">
    <source>
        <dbReference type="EMBL" id="TLM77203.1"/>
    </source>
</evidence>
<sequence>MTSALPTPPEAGDKTVITNLRRLTVLRALALSAYIGASLWLADALSGGALVFVLLGVITTLISAWRARGSVAVGRAEFFGHLLMDWLWLPPLLAFSGGAANPFVTYLLVPLTIAAATQPRVYAWLMAAISIAIYTALMIFFPGVDGGHSGHAAPDMPAASSEFYRHLIGMWATFTFSALLIAGFVNSMAEALRRRDRHLHKLRQEQARRDQVLSLGTLAAGTAHELASPLQTIGLLVEELQAQRDKDNDIDEQDLALLQQQVGLCKQALEQLKSRARDPEGRDEFQPVAKFLERSLERWQLLRPDARFALVQQGPATLEARLPLTLEQTLINLLNNALDASLAAGKKAPVDIKAQWNGERLSVEIADSGAGLDIGSLEPKGFGIGLILSKTALAQLGGRLTLKARERLSGTVAIIELPLATKPREILLP</sequence>
<dbReference type="InterPro" id="IPR005467">
    <property type="entry name" value="His_kinase_dom"/>
</dbReference>
<dbReference type="PRINTS" id="PR00344">
    <property type="entry name" value="BCTRLSENSOR"/>
</dbReference>
<feature type="transmembrane region" description="Helical" evidence="10">
    <location>
        <begin position="121"/>
        <end position="143"/>
    </location>
</feature>
<dbReference type="PANTHER" id="PTHR44936:SF10">
    <property type="entry name" value="SENSOR PROTEIN RSTB"/>
    <property type="match status" value="1"/>
</dbReference>
<dbReference type="RefSeq" id="WP_138235545.1">
    <property type="nucleotide sequence ID" value="NZ_CP185860.1"/>
</dbReference>
<comment type="caution">
    <text evidence="12">The sequence shown here is derived from an EMBL/GenBank/DDBJ whole genome shotgun (WGS) entry which is preliminary data.</text>
</comment>
<keyword evidence="5" id="KW-0597">Phosphoprotein</keyword>
<dbReference type="Gene3D" id="1.10.287.130">
    <property type="match status" value="1"/>
</dbReference>
<dbReference type="PANTHER" id="PTHR44936">
    <property type="entry name" value="SENSOR PROTEIN CREC"/>
    <property type="match status" value="1"/>
</dbReference>
<protein>
    <recommendedName>
        <fullName evidence="3">histidine kinase</fullName>
        <ecNumber evidence="3">2.7.13.3</ecNumber>
    </recommendedName>
</protein>
<feature type="transmembrane region" description="Helical" evidence="10">
    <location>
        <begin position="163"/>
        <end position="185"/>
    </location>
</feature>
<organism evidence="12 13">
    <name type="scientific">Microbulbifer harenosus</name>
    <dbReference type="NCBI Taxonomy" id="2576840"/>
    <lineage>
        <taxon>Bacteria</taxon>
        <taxon>Pseudomonadati</taxon>
        <taxon>Pseudomonadota</taxon>
        <taxon>Gammaproteobacteria</taxon>
        <taxon>Cellvibrionales</taxon>
        <taxon>Microbulbiferaceae</taxon>
        <taxon>Microbulbifer</taxon>
    </lineage>
</organism>
<evidence type="ECO:0000256" key="8">
    <source>
        <dbReference type="ARBA" id="ARBA00022777"/>
    </source>
</evidence>
<dbReference type="EC" id="2.7.13.3" evidence="3"/>
<evidence type="ECO:0000256" key="1">
    <source>
        <dbReference type="ARBA" id="ARBA00000085"/>
    </source>
</evidence>
<keyword evidence="10" id="KW-0472">Membrane</keyword>
<dbReference type="Proteomes" id="UP000306791">
    <property type="component" value="Unassembled WGS sequence"/>
</dbReference>
<dbReference type="InterPro" id="IPR036890">
    <property type="entry name" value="HATPase_C_sf"/>
</dbReference>
<dbReference type="EMBL" id="VANI01000010">
    <property type="protein sequence ID" value="TLM77203.1"/>
    <property type="molecule type" value="Genomic_DNA"/>
</dbReference>
<keyword evidence="7" id="KW-0547">Nucleotide-binding</keyword>